<evidence type="ECO:0000313" key="2">
    <source>
        <dbReference type="EMBL" id="KAB3530333.1"/>
    </source>
</evidence>
<evidence type="ECO:0000256" key="1">
    <source>
        <dbReference type="SAM" id="MobiDB-lite"/>
    </source>
</evidence>
<comment type="caution">
    <text evidence="2">The sequence shown here is derived from an EMBL/GenBank/DDBJ whole genome shotgun (WGS) entry which is preliminary data.</text>
</comment>
<organism evidence="2 3">
    <name type="scientific">Alkaliphilus pronyensis</name>
    <dbReference type="NCBI Taxonomy" id="1482732"/>
    <lineage>
        <taxon>Bacteria</taxon>
        <taxon>Bacillati</taxon>
        <taxon>Bacillota</taxon>
        <taxon>Clostridia</taxon>
        <taxon>Peptostreptococcales</taxon>
        <taxon>Natronincolaceae</taxon>
        <taxon>Alkaliphilus</taxon>
    </lineage>
</organism>
<dbReference type="EMBL" id="WBZC01000068">
    <property type="protein sequence ID" value="KAB3530333.1"/>
    <property type="molecule type" value="Genomic_DNA"/>
</dbReference>
<proteinExistence type="predicted"/>
<reference evidence="2 3" key="1">
    <citation type="submission" date="2019-10" db="EMBL/GenBank/DDBJ databases">
        <title>Alkaliphilus serpentinus sp. nov. and Alkaliphilus pronyensis sp. nov., two novel anaerobic alkaliphilic species isolated from the serpentinized-hosted hydrothermal field of the Prony Bay (New Caledonia).</title>
        <authorList>
            <person name="Postec A."/>
        </authorList>
    </citation>
    <scope>NUCLEOTIDE SEQUENCE [LARGE SCALE GENOMIC DNA]</scope>
    <source>
        <strain evidence="2 3">LacV</strain>
    </source>
</reference>
<keyword evidence="3" id="KW-1185">Reference proteome</keyword>
<dbReference type="OrthoDB" id="1954212at2"/>
<dbReference type="AlphaFoldDB" id="A0A6I0EVS9"/>
<feature type="compositionally biased region" description="Polar residues" evidence="1">
    <location>
        <begin position="1"/>
        <end position="13"/>
    </location>
</feature>
<dbReference type="Proteomes" id="UP000432715">
    <property type="component" value="Unassembled WGS sequence"/>
</dbReference>
<protein>
    <submittedName>
        <fullName evidence="2">Uncharacterized protein</fullName>
    </submittedName>
</protein>
<dbReference type="RefSeq" id="WP_151862229.1">
    <property type="nucleotide sequence ID" value="NZ_WBZC01000068.1"/>
</dbReference>
<accession>A0A6I0EVS9</accession>
<feature type="compositionally biased region" description="Basic and acidic residues" evidence="1">
    <location>
        <begin position="14"/>
        <end position="24"/>
    </location>
</feature>
<sequence>MNRLVSNYVNSQKESGKQVNKDNLDNVNNNDTAADKFNDYVFRVYLYSYIKKTIVFTAWQIKKKQKELYNYEELSLDVVDPGFSEKRVNYIMDTVKSNDIVEEEEGNYDYTEISHKKEITEAISTLTERQKEIIYRCIILNESDTNVAKRLGISKQGVNKTKITALNKLKKRLGKKYKRAI</sequence>
<name>A0A6I0EVS9_9FIRM</name>
<dbReference type="Gene3D" id="1.20.140.160">
    <property type="match status" value="1"/>
</dbReference>
<dbReference type="SUPFAM" id="SSF88659">
    <property type="entry name" value="Sigma3 and sigma4 domains of RNA polymerase sigma factors"/>
    <property type="match status" value="1"/>
</dbReference>
<dbReference type="InterPro" id="IPR013324">
    <property type="entry name" value="RNA_pol_sigma_r3/r4-like"/>
</dbReference>
<gene>
    <name evidence="2" type="ORF">F8154_13935</name>
</gene>
<evidence type="ECO:0000313" key="3">
    <source>
        <dbReference type="Proteomes" id="UP000432715"/>
    </source>
</evidence>
<feature type="region of interest" description="Disordered" evidence="1">
    <location>
        <begin position="1"/>
        <end position="28"/>
    </location>
</feature>